<evidence type="ECO:0000256" key="8">
    <source>
        <dbReference type="PROSITE-ProRule" id="PRU01213"/>
    </source>
</evidence>
<reference evidence="11 12" key="1">
    <citation type="submission" date="2019-09" db="EMBL/GenBank/DDBJ databases">
        <title>Complete Genome Sequence of Janibacter melonis M714 with both human health impact and industrial applications.</title>
        <authorList>
            <person name="Jin M."/>
            <person name="Zhao Q.R."/>
        </authorList>
    </citation>
    <scope>NUCLEOTIDE SEQUENCE [LARGE SCALE GENOMIC DNA]</scope>
    <source>
        <strain evidence="11 12">M714</strain>
    </source>
</reference>
<dbReference type="GeneID" id="59163142"/>
<dbReference type="InterPro" id="IPR003439">
    <property type="entry name" value="ABC_transporter-like_ATP-bd"/>
</dbReference>
<evidence type="ECO:0000313" key="12">
    <source>
        <dbReference type="Proteomes" id="UP000271708"/>
    </source>
</evidence>
<gene>
    <name evidence="11" type="ORF">EEW87_001675</name>
</gene>
<dbReference type="PROSITE" id="PS51866">
    <property type="entry name" value="MOP"/>
    <property type="match status" value="1"/>
</dbReference>
<evidence type="ECO:0000313" key="11">
    <source>
        <dbReference type="EMBL" id="QFQ29316.1"/>
    </source>
</evidence>
<keyword evidence="2" id="KW-1003">Cell membrane</keyword>
<dbReference type="EMBL" id="CP044548">
    <property type="protein sequence ID" value="QFQ29316.1"/>
    <property type="molecule type" value="Genomic_DNA"/>
</dbReference>
<dbReference type="PANTHER" id="PTHR43514">
    <property type="entry name" value="ABC TRANSPORTER I FAMILY MEMBER 10"/>
    <property type="match status" value="1"/>
</dbReference>
<keyword evidence="4" id="KW-0547">Nucleotide-binding</keyword>
<dbReference type="RefSeq" id="WP_123091467.1">
    <property type="nucleotide sequence ID" value="NZ_CP044548.2"/>
</dbReference>
<name>A0A5P8FIK3_9MICO</name>
<dbReference type="PROSITE" id="PS50893">
    <property type="entry name" value="ABC_TRANSPORTER_2"/>
    <property type="match status" value="1"/>
</dbReference>
<proteinExistence type="predicted"/>
<feature type="domain" description="ABC transporter" evidence="9">
    <location>
        <begin position="1"/>
        <end position="230"/>
    </location>
</feature>
<dbReference type="InterPro" id="IPR005116">
    <property type="entry name" value="Transp-assoc_OB_typ1"/>
</dbReference>
<accession>A0A5P8FIK3</accession>
<feature type="domain" description="Mop" evidence="10">
    <location>
        <begin position="282"/>
        <end position="347"/>
    </location>
</feature>
<dbReference type="PANTHER" id="PTHR43514:SF1">
    <property type="entry name" value="SULFATE_THIOSULFATE IMPORT ATP-BINDING PROTEIN CYSA"/>
    <property type="match status" value="1"/>
</dbReference>
<evidence type="ECO:0000256" key="1">
    <source>
        <dbReference type="ARBA" id="ARBA00022448"/>
    </source>
</evidence>
<protein>
    <submittedName>
        <fullName evidence="11">ATP-binding cassette domain-containing protein</fullName>
    </submittedName>
</protein>
<evidence type="ECO:0000256" key="5">
    <source>
        <dbReference type="ARBA" id="ARBA00022840"/>
    </source>
</evidence>
<dbReference type="SUPFAM" id="SSF50331">
    <property type="entry name" value="MOP-like"/>
    <property type="match status" value="1"/>
</dbReference>
<dbReference type="GO" id="GO:0005524">
    <property type="term" value="F:ATP binding"/>
    <property type="evidence" value="ECO:0007669"/>
    <property type="project" value="UniProtKB-KW"/>
</dbReference>
<dbReference type="InterPro" id="IPR027417">
    <property type="entry name" value="P-loop_NTPase"/>
</dbReference>
<dbReference type="InterPro" id="IPR003593">
    <property type="entry name" value="AAA+_ATPase"/>
</dbReference>
<dbReference type="OrthoDB" id="9112331at2"/>
<dbReference type="Gene3D" id="3.40.50.300">
    <property type="entry name" value="P-loop containing nucleotide triphosphate hydrolases"/>
    <property type="match status" value="1"/>
</dbReference>
<keyword evidence="7" id="KW-0472">Membrane</keyword>
<dbReference type="InterPro" id="IPR050334">
    <property type="entry name" value="Molybdenum_import_ModC"/>
</dbReference>
<dbReference type="InterPro" id="IPR004606">
    <property type="entry name" value="Mop_domain"/>
</dbReference>
<keyword evidence="5 11" id="KW-0067">ATP-binding</keyword>
<dbReference type="Proteomes" id="UP000271708">
    <property type="component" value="Chromosome"/>
</dbReference>
<dbReference type="AlphaFoldDB" id="A0A5P8FIK3"/>
<dbReference type="KEGG" id="jme:EEW87_001675"/>
<dbReference type="InterPro" id="IPR008995">
    <property type="entry name" value="Mo/tungstate-bd_C_term_dom"/>
</dbReference>
<evidence type="ECO:0000256" key="2">
    <source>
        <dbReference type="ARBA" id="ARBA00022475"/>
    </source>
</evidence>
<dbReference type="SMART" id="SM00382">
    <property type="entry name" value="AAA"/>
    <property type="match status" value="1"/>
</dbReference>
<dbReference type="Pfam" id="PF03459">
    <property type="entry name" value="TOBE"/>
    <property type="match status" value="1"/>
</dbReference>
<dbReference type="SUPFAM" id="SSF52540">
    <property type="entry name" value="P-loop containing nucleoside triphosphate hydrolases"/>
    <property type="match status" value="1"/>
</dbReference>
<organism evidence="11 12">
    <name type="scientific">Janibacter melonis</name>
    <dbReference type="NCBI Taxonomy" id="262209"/>
    <lineage>
        <taxon>Bacteria</taxon>
        <taxon>Bacillati</taxon>
        <taxon>Actinomycetota</taxon>
        <taxon>Actinomycetes</taxon>
        <taxon>Micrococcales</taxon>
        <taxon>Intrasporangiaceae</taxon>
        <taxon>Janibacter</taxon>
    </lineage>
</organism>
<dbReference type="PROSITE" id="PS00211">
    <property type="entry name" value="ABC_TRANSPORTER_1"/>
    <property type="match status" value="1"/>
</dbReference>
<evidence type="ECO:0000256" key="6">
    <source>
        <dbReference type="ARBA" id="ARBA00022967"/>
    </source>
</evidence>
<evidence type="ECO:0000256" key="7">
    <source>
        <dbReference type="ARBA" id="ARBA00023136"/>
    </source>
</evidence>
<dbReference type="Gene3D" id="2.40.50.100">
    <property type="match status" value="1"/>
</dbReference>
<keyword evidence="3 8" id="KW-0500">Molybdenum</keyword>
<dbReference type="GO" id="GO:0015689">
    <property type="term" value="P:molybdate ion transport"/>
    <property type="evidence" value="ECO:0007669"/>
    <property type="project" value="InterPro"/>
</dbReference>
<evidence type="ECO:0000256" key="3">
    <source>
        <dbReference type="ARBA" id="ARBA00022505"/>
    </source>
</evidence>
<evidence type="ECO:0000259" key="9">
    <source>
        <dbReference type="PROSITE" id="PS50893"/>
    </source>
</evidence>
<dbReference type="Pfam" id="PF00005">
    <property type="entry name" value="ABC_tran"/>
    <property type="match status" value="1"/>
</dbReference>
<dbReference type="InterPro" id="IPR017871">
    <property type="entry name" value="ABC_transporter-like_CS"/>
</dbReference>
<keyword evidence="6" id="KW-1278">Translocase</keyword>
<evidence type="ECO:0000259" key="10">
    <source>
        <dbReference type="PROSITE" id="PS51866"/>
    </source>
</evidence>
<evidence type="ECO:0000256" key="4">
    <source>
        <dbReference type="ARBA" id="ARBA00022741"/>
    </source>
</evidence>
<dbReference type="GO" id="GO:0016887">
    <property type="term" value="F:ATP hydrolysis activity"/>
    <property type="evidence" value="ECO:0007669"/>
    <property type="project" value="InterPro"/>
</dbReference>
<sequence length="348" mass="35569">MSTSAGLEVEVRDPDRGVDVSFVVPGGQTTALLGPNGTGKSTVLATIAGVHRPAGSSVLLDGRRLDHLPPHRRRVALLSQDPLLLPHLSALDDVAFGPRAGGASRRAARASAARWLERVGAGHLADRRPGTLSGGQAARVALARALAAEPDVVLLDEPFSALDVDAAPQVRHVLREVLRGRTAVVVTHDVVDAALLADHAVVVDGGRVVEQGPVRDLVSAPRSLFAARLAGVNLVSGVLGPPGELRTSGGVLHGLPVDAPEGTRAVATFRPETVAVHRRPPGGSPRNVVAGTVVSVEPSGSAARLRATTDLGALVADLTPAAVADLGLGPGETVHLVVKAAAVRLDTV</sequence>
<keyword evidence="1" id="KW-0813">Transport</keyword>